<dbReference type="InterPro" id="IPR016039">
    <property type="entry name" value="Thiolase-like"/>
</dbReference>
<dbReference type="InterPro" id="IPR020616">
    <property type="entry name" value="Thiolase_N"/>
</dbReference>
<dbReference type="InterPro" id="IPR002155">
    <property type="entry name" value="Thiolase"/>
</dbReference>
<proteinExistence type="inferred from homology"/>
<dbReference type="Pfam" id="PF02803">
    <property type="entry name" value="Thiolase_C"/>
    <property type="match status" value="1"/>
</dbReference>
<evidence type="ECO:0000256" key="3">
    <source>
        <dbReference type="ARBA" id="ARBA00023315"/>
    </source>
</evidence>
<dbReference type="PROSITE" id="PS00099">
    <property type="entry name" value="THIOLASE_3"/>
    <property type="match status" value="1"/>
</dbReference>
<feature type="domain" description="Thiolase N-terminal" evidence="4">
    <location>
        <begin position="6"/>
        <end position="267"/>
    </location>
</feature>
<dbReference type="InterPro" id="IPR020617">
    <property type="entry name" value="Thiolase_C"/>
</dbReference>
<evidence type="ECO:0000256" key="2">
    <source>
        <dbReference type="ARBA" id="ARBA00022679"/>
    </source>
</evidence>
<comment type="similarity">
    <text evidence="1">Belongs to the thiolase-like superfamily. Thiolase family.</text>
</comment>
<dbReference type="AlphaFoldDB" id="A0A0F9W5L2"/>
<comment type="caution">
    <text evidence="6">The sequence shown here is derived from an EMBL/GenBank/DDBJ whole genome shotgun (WGS) entry which is preliminary data.</text>
</comment>
<dbReference type="GO" id="GO:0003988">
    <property type="term" value="F:acetyl-CoA C-acyltransferase activity"/>
    <property type="evidence" value="ECO:0007669"/>
    <property type="project" value="UniProtKB-ARBA"/>
</dbReference>
<protein>
    <recommendedName>
        <fullName evidence="7">Thiolase N-terminal domain-containing protein</fullName>
    </recommendedName>
</protein>
<dbReference type="EMBL" id="LAZR01000001">
    <property type="protein sequence ID" value="KKO12576.1"/>
    <property type="molecule type" value="Genomic_DNA"/>
</dbReference>
<dbReference type="NCBIfam" id="TIGR01930">
    <property type="entry name" value="AcCoA-C-Actrans"/>
    <property type="match status" value="1"/>
</dbReference>
<sequence>MSKDSVVILGGARTPIGGFQGLFSSVTAPALGVAAASAALKRAGLDPATHDTAVDDVLMGCVLPAGLGQAPARQVALGAGLAVTTPCTTVNKMCGSGMKTVMMGMDQILAGHADTVLAGGIENMTQAPYLIPKGRSGLRLGHGELKDHMFLDGLEDAYTGRLMGSFAQETADKHGLTREDMDNYAIESLKRAQTAINEGSFDNESVSIDVKVGRTDTTVSHDEQPGKANPDKIPTLRPAFSADGTITAANSSSISDGAAAVVLMRESVAQEKGLKPMARVLAQASHARHPSEFTVAPIGAIEKVLAKTGWSVNDVDLFEINEAFAMVPMLAMRELGLDHSKVNIHGGACALGHPVGASGTRIIVTLMYALKKLGKTRGIASLCIGGGEAVAVAIEML</sequence>
<accession>A0A0F9W5L2</accession>
<keyword evidence="2" id="KW-0808">Transferase</keyword>
<evidence type="ECO:0000259" key="5">
    <source>
        <dbReference type="Pfam" id="PF02803"/>
    </source>
</evidence>
<dbReference type="InterPro" id="IPR020615">
    <property type="entry name" value="Thiolase_acyl_enz_int_AS"/>
</dbReference>
<reference evidence="6" key="1">
    <citation type="journal article" date="2015" name="Nature">
        <title>Complex archaea that bridge the gap between prokaryotes and eukaryotes.</title>
        <authorList>
            <person name="Spang A."/>
            <person name="Saw J.H."/>
            <person name="Jorgensen S.L."/>
            <person name="Zaremba-Niedzwiedzka K."/>
            <person name="Martijn J."/>
            <person name="Lind A.E."/>
            <person name="van Eijk R."/>
            <person name="Schleper C."/>
            <person name="Guy L."/>
            <person name="Ettema T.J."/>
        </authorList>
    </citation>
    <scope>NUCLEOTIDE SEQUENCE</scope>
</reference>
<name>A0A0F9W5L2_9ZZZZ</name>
<dbReference type="SUPFAM" id="SSF53901">
    <property type="entry name" value="Thiolase-like"/>
    <property type="match status" value="2"/>
</dbReference>
<dbReference type="PROSITE" id="PS00098">
    <property type="entry name" value="THIOLASE_1"/>
    <property type="match status" value="1"/>
</dbReference>
<evidence type="ECO:0000256" key="1">
    <source>
        <dbReference type="ARBA" id="ARBA00010982"/>
    </source>
</evidence>
<keyword evidence="3" id="KW-0012">Acyltransferase</keyword>
<dbReference type="PIRSF" id="PIRSF000429">
    <property type="entry name" value="Ac-CoA_Ac_transf"/>
    <property type="match status" value="1"/>
</dbReference>
<dbReference type="InterPro" id="IPR020610">
    <property type="entry name" value="Thiolase_AS"/>
</dbReference>
<dbReference type="FunFam" id="3.40.47.10:FF:000010">
    <property type="entry name" value="Acetyl-CoA acetyltransferase (Thiolase)"/>
    <property type="match status" value="1"/>
</dbReference>
<dbReference type="Pfam" id="PF00108">
    <property type="entry name" value="Thiolase_N"/>
    <property type="match status" value="1"/>
</dbReference>
<gene>
    <name evidence="6" type="ORF">LCGC14_0005910</name>
</gene>
<dbReference type="PANTHER" id="PTHR18919:SF164">
    <property type="entry name" value="ACETYL-COA ACETYLTRANSFERASE"/>
    <property type="match status" value="1"/>
</dbReference>
<feature type="domain" description="Thiolase C-terminal" evidence="5">
    <location>
        <begin position="274"/>
        <end position="395"/>
    </location>
</feature>
<dbReference type="Gene3D" id="3.40.47.10">
    <property type="match status" value="1"/>
</dbReference>
<dbReference type="PANTHER" id="PTHR18919">
    <property type="entry name" value="ACETYL-COA C-ACYLTRANSFERASE"/>
    <property type="match status" value="1"/>
</dbReference>
<dbReference type="CDD" id="cd00751">
    <property type="entry name" value="thiolase"/>
    <property type="match status" value="1"/>
</dbReference>
<evidence type="ECO:0000259" key="4">
    <source>
        <dbReference type="Pfam" id="PF00108"/>
    </source>
</evidence>
<evidence type="ECO:0008006" key="7">
    <source>
        <dbReference type="Google" id="ProtNLM"/>
    </source>
</evidence>
<organism evidence="6">
    <name type="scientific">marine sediment metagenome</name>
    <dbReference type="NCBI Taxonomy" id="412755"/>
    <lineage>
        <taxon>unclassified sequences</taxon>
        <taxon>metagenomes</taxon>
        <taxon>ecological metagenomes</taxon>
    </lineage>
</organism>
<evidence type="ECO:0000313" key="6">
    <source>
        <dbReference type="EMBL" id="KKO12576.1"/>
    </source>
</evidence>